<keyword evidence="2" id="KW-0547">Nucleotide-binding</keyword>
<dbReference type="PATRIC" id="fig|1194972.3.peg.1532"/>
<feature type="domain" description="UspA" evidence="4">
    <location>
        <begin position="139"/>
        <end position="273"/>
    </location>
</feature>
<dbReference type="GO" id="GO:0005524">
    <property type="term" value="F:ATP binding"/>
    <property type="evidence" value="ECO:0007669"/>
    <property type="project" value="UniProtKB-KW"/>
</dbReference>
<feature type="domain" description="UspA" evidence="4">
    <location>
        <begin position="10"/>
        <end position="128"/>
    </location>
</feature>
<evidence type="ECO:0000256" key="3">
    <source>
        <dbReference type="ARBA" id="ARBA00022840"/>
    </source>
</evidence>
<evidence type="ECO:0000256" key="2">
    <source>
        <dbReference type="ARBA" id="ARBA00022741"/>
    </source>
</evidence>
<keyword evidence="3" id="KW-0067">ATP-binding</keyword>
<keyword evidence="6" id="KW-1185">Reference proteome</keyword>
<evidence type="ECO:0000259" key="4">
    <source>
        <dbReference type="Pfam" id="PF00582"/>
    </source>
</evidence>
<evidence type="ECO:0000256" key="1">
    <source>
        <dbReference type="ARBA" id="ARBA00008791"/>
    </source>
</evidence>
<gene>
    <name evidence="5" type="ORF">MVAC_07619</name>
</gene>
<protein>
    <submittedName>
        <fullName evidence="5">Universal stress protein UspA-like protein</fullName>
    </submittedName>
</protein>
<dbReference type="Gene3D" id="3.40.50.620">
    <property type="entry name" value="HUPs"/>
    <property type="match status" value="2"/>
</dbReference>
<reference evidence="5 6" key="1">
    <citation type="journal article" date="2012" name="J. Bacteriol.">
        <title>Complete Genome Sequence of Mycobacterium vaccae Type Strain ATCC 25954.</title>
        <authorList>
            <person name="Ho Y.S."/>
            <person name="Adroub S.A."/>
            <person name="Abadi M."/>
            <person name="Al Alwan B."/>
            <person name="Alkhateeb R."/>
            <person name="Gao G."/>
            <person name="Ragab A."/>
            <person name="Ali S."/>
            <person name="van Soolingen D."/>
            <person name="Bitter W."/>
            <person name="Pain A."/>
            <person name="Abdallah A.M."/>
        </authorList>
    </citation>
    <scope>NUCLEOTIDE SEQUENCE [LARGE SCALE GENOMIC DNA]</scope>
    <source>
        <strain evidence="5 6">ATCC 25954</strain>
    </source>
</reference>
<proteinExistence type="inferred from homology"/>
<dbReference type="InterPro" id="IPR006015">
    <property type="entry name" value="Universal_stress_UspA"/>
</dbReference>
<dbReference type="Pfam" id="PF00582">
    <property type="entry name" value="Usp"/>
    <property type="match status" value="2"/>
</dbReference>
<dbReference type="eggNOG" id="COG0589">
    <property type="taxonomic scope" value="Bacteria"/>
</dbReference>
<name>K0V0C2_MYCVA</name>
<comment type="similarity">
    <text evidence="1">Belongs to the universal stress protein A family.</text>
</comment>
<sequence length="275" mass="28335">MPEPAVPHGVVVGIDGTASSLAAVRWAVEDARIHHASLTLVHADEGAGTGGADTVLAEATAVAQDAAGIDAPRVERRLLNGKPVAELVAVSRQAKLMVVGSRGRTGRLAGSVGVGLLHHARCPVAVVHEDVPTRQGPGRRPVLVGIDGSRTSLGAAAIAFDEASRRSADLLALHVCKDSEAPGDHGLQSSAAAQDAEAFLRLTLLDLQHRYPEVAVHPLVRFESPARQLLIQSERSQLVVVGSHGRGAVAGTLLGSVGAAVAQGSRVPVIVARRT</sequence>
<dbReference type="InterPro" id="IPR014729">
    <property type="entry name" value="Rossmann-like_a/b/a_fold"/>
</dbReference>
<dbReference type="Proteomes" id="UP000006072">
    <property type="component" value="Unassembled WGS sequence"/>
</dbReference>
<dbReference type="EMBL" id="ALQA01000012">
    <property type="protein sequence ID" value="EJZ10805.1"/>
    <property type="molecule type" value="Genomic_DNA"/>
</dbReference>
<dbReference type="RefSeq" id="WP_003929504.1">
    <property type="nucleotide sequence ID" value="NZ_JH814687.1"/>
</dbReference>
<dbReference type="PRINTS" id="PR01438">
    <property type="entry name" value="UNVRSLSTRESS"/>
</dbReference>
<dbReference type="PANTHER" id="PTHR46268">
    <property type="entry name" value="STRESS RESPONSE PROTEIN NHAX"/>
    <property type="match status" value="1"/>
</dbReference>
<dbReference type="PANTHER" id="PTHR46268:SF27">
    <property type="entry name" value="UNIVERSAL STRESS PROTEIN RV2623"/>
    <property type="match status" value="1"/>
</dbReference>
<accession>K0V0C2</accession>
<comment type="caution">
    <text evidence="5">The sequence shown here is derived from an EMBL/GenBank/DDBJ whole genome shotgun (WGS) entry which is preliminary data.</text>
</comment>
<dbReference type="AlphaFoldDB" id="K0V0C2"/>
<dbReference type="InterPro" id="IPR006016">
    <property type="entry name" value="UspA"/>
</dbReference>
<dbReference type="HOGENOM" id="CLU_049301_2_3_11"/>
<organism evidence="5 6">
    <name type="scientific">Mycolicibacterium vaccae ATCC 25954</name>
    <dbReference type="NCBI Taxonomy" id="1194972"/>
    <lineage>
        <taxon>Bacteria</taxon>
        <taxon>Bacillati</taxon>
        <taxon>Actinomycetota</taxon>
        <taxon>Actinomycetes</taxon>
        <taxon>Mycobacteriales</taxon>
        <taxon>Mycobacteriaceae</taxon>
        <taxon>Mycolicibacterium</taxon>
    </lineage>
</organism>
<evidence type="ECO:0000313" key="6">
    <source>
        <dbReference type="Proteomes" id="UP000006072"/>
    </source>
</evidence>
<dbReference type="SUPFAM" id="SSF52402">
    <property type="entry name" value="Adenine nucleotide alpha hydrolases-like"/>
    <property type="match status" value="2"/>
</dbReference>
<evidence type="ECO:0000313" key="5">
    <source>
        <dbReference type="EMBL" id="EJZ10805.1"/>
    </source>
</evidence>